<feature type="transmembrane region" description="Helical" evidence="1">
    <location>
        <begin position="118"/>
        <end position="136"/>
    </location>
</feature>
<dbReference type="InterPro" id="IPR037185">
    <property type="entry name" value="EmrE-like"/>
</dbReference>
<proteinExistence type="predicted"/>
<feature type="transmembrane region" description="Helical" evidence="1">
    <location>
        <begin position="6"/>
        <end position="25"/>
    </location>
</feature>
<feature type="transmembrane region" description="Helical" evidence="1">
    <location>
        <begin position="174"/>
        <end position="194"/>
    </location>
</feature>
<feature type="transmembrane region" description="Helical" evidence="1">
    <location>
        <begin position="241"/>
        <end position="261"/>
    </location>
</feature>
<dbReference type="EMBL" id="MFEY01000004">
    <property type="protein sequence ID" value="OGE90643.1"/>
    <property type="molecule type" value="Genomic_DNA"/>
</dbReference>
<dbReference type="AlphaFoldDB" id="A0A1F5PL36"/>
<feature type="transmembrane region" description="Helical" evidence="1">
    <location>
        <begin position="148"/>
        <end position="168"/>
    </location>
</feature>
<comment type="caution">
    <text evidence="2">The sequence shown here is derived from an EMBL/GenBank/DDBJ whole genome shotgun (WGS) entry which is preliminary data.</text>
</comment>
<feature type="transmembrane region" description="Helical" evidence="1">
    <location>
        <begin position="61"/>
        <end position="81"/>
    </location>
</feature>
<keyword evidence="1" id="KW-0812">Transmembrane</keyword>
<gene>
    <name evidence="2" type="ORF">A3E29_00720</name>
</gene>
<name>A0A1F5PL36_9BACT</name>
<feature type="transmembrane region" description="Helical" evidence="1">
    <location>
        <begin position="273"/>
        <end position="295"/>
    </location>
</feature>
<evidence type="ECO:0000313" key="3">
    <source>
        <dbReference type="Proteomes" id="UP000177682"/>
    </source>
</evidence>
<accession>A0A1F5PL36</accession>
<evidence type="ECO:0000256" key="1">
    <source>
        <dbReference type="SAM" id="Phobius"/>
    </source>
</evidence>
<keyword evidence="1" id="KW-1133">Transmembrane helix</keyword>
<feature type="transmembrane region" description="Helical" evidence="1">
    <location>
        <begin position="215"/>
        <end position="235"/>
    </location>
</feature>
<organism evidence="2 3">
    <name type="scientific">Candidatus Doudnabacteria bacterium RIFCSPHIGHO2_12_FULL_48_16</name>
    <dbReference type="NCBI Taxonomy" id="1817838"/>
    <lineage>
        <taxon>Bacteria</taxon>
        <taxon>Candidatus Doudnaibacteriota</taxon>
    </lineage>
</organism>
<dbReference type="SUPFAM" id="SSF103481">
    <property type="entry name" value="Multidrug resistance efflux transporter EmrE"/>
    <property type="match status" value="1"/>
</dbReference>
<sequence>MVSWILIAVIAYILLAVNGVADKFLLTKRIGNPGVYAFYVGISSLAVLALLPFGIHALTPANYLVAALAGIAFTFALYFFYLSIQRASISRILPIEGGLVPFFTLILAYFTGLDSLNHTQLLAFALLVIGAVVIDFKKTKTGWHALGWRDMVLAAFLFAVSFILTKYIYNETNFISGLIWTRLGLALGAALLLLSPKTRHDIMAAPRQTSKQSKFLFYSSHMAGAAGSLLQNYAIALGSVVIVNALQGVQFVFVLLLGIVFSEFYPKILKEDITGSILAQKIIAIALITTGLVFLSL</sequence>
<evidence type="ECO:0008006" key="4">
    <source>
        <dbReference type="Google" id="ProtNLM"/>
    </source>
</evidence>
<protein>
    <recommendedName>
        <fullName evidence="4">EamA domain-containing protein</fullName>
    </recommendedName>
</protein>
<evidence type="ECO:0000313" key="2">
    <source>
        <dbReference type="EMBL" id="OGE90643.1"/>
    </source>
</evidence>
<keyword evidence="1" id="KW-0472">Membrane</keyword>
<feature type="transmembrane region" description="Helical" evidence="1">
    <location>
        <begin position="93"/>
        <end position="112"/>
    </location>
</feature>
<dbReference type="Proteomes" id="UP000177682">
    <property type="component" value="Unassembled WGS sequence"/>
</dbReference>
<feature type="transmembrane region" description="Helical" evidence="1">
    <location>
        <begin position="37"/>
        <end position="55"/>
    </location>
</feature>
<reference evidence="2 3" key="1">
    <citation type="journal article" date="2016" name="Nat. Commun.">
        <title>Thousands of microbial genomes shed light on interconnected biogeochemical processes in an aquifer system.</title>
        <authorList>
            <person name="Anantharaman K."/>
            <person name="Brown C.T."/>
            <person name="Hug L.A."/>
            <person name="Sharon I."/>
            <person name="Castelle C.J."/>
            <person name="Probst A.J."/>
            <person name="Thomas B.C."/>
            <person name="Singh A."/>
            <person name="Wilkins M.J."/>
            <person name="Karaoz U."/>
            <person name="Brodie E.L."/>
            <person name="Williams K.H."/>
            <person name="Hubbard S.S."/>
            <person name="Banfield J.F."/>
        </authorList>
    </citation>
    <scope>NUCLEOTIDE SEQUENCE [LARGE SCALE GENOMIC DNA]</scope>
</reference>